<keyword evidence="1" id="KW-0812">Transmembrane</keyword>
<feature type="transmembrane region" description="Helical" evidence="1">
    <location>
        <begin position="27"/>
        <end position="45"/>
    </location>
</feature>
<keyword evidence="1" id="KW-0472">Membrane</keyword>
<protein>
    <submittedName>
        <fullName evidence="2">Uncharacterized protein</fullName>
    </submittedName>
</protein>
<organism evidence="2 3">
    <name type="scientific">Pseudonocardia eucalypti</name>
    <dbReference type="NCBI Taxonomy" id="648755"/>
    <lineage>
        <taxon>Bacteria</taxon>
        <taxon>Bacillati</taxon>
        <taxon>Actinomycetota</taxon>
        <taxon>Actinomycetes</taxon>
        <taxon>Pseudonocardiales</taxon>
        <taxon>Pseudonocardiaceae</taxon>
        <taxon>Pseudonocardia</taxon>
    </lineage>
</organism>
<dbReference type="EMBL" id="BAABJP010000008">
    <property type="protein sequence ID" value="GAA5153251.1"/>
    <property type="molecule type" value="Genomic_DNA"/>
</dbReference>
<reference evidence="3" key="1">
    <citation type="journal article" date="2019" name="Int. J. Syst. Evol. Microbiol.">
        <title>The Global Catalogue of Microorganisms (GCM) 10K type strain sequencing project: providing services to taxonomists for standard genome sequencing and annotation.</title>
        <authorList>
            <consortium name="The Broad Institute Genomics Platform"/>
            <consortium name="The Broad Institute Genome Sequencing Center for Infectious Disease"/>
            <person name="Wu L."/>
            <person name="Ma J."/>
        </authorList>
    </citation>
    <scope>NUCLEOTIDE SEQUENCE [LARGE SCALE GENOMIC DNA]</scope>
    <source>
        <strain evidence="3">JCM 18303</strain>
    </source>
</reference>
<proteinExistence type="predicted"/>
<feature type="transmembrane region" description="Helical" evidence="1">
    <location>
        <begin position="50"/>
        <end position="71"/>
    </location>
</feature>
<feature type="transmembrane region" description="Helical" evidence="1">
    <location>
        <begin position="100"/>
        <end position="119"/>
    </location>
</feature>
<sequence length="122" mass="13059">MLLMVAGVALALIGATAAFSHLQESDAVAFIAVAVVLAAAAVLVAREVRWVVAVCFVVLAGQLAAIIGTIWELTHGIAEFKEKQLQALGFDPTTSVAINLAYSSIGFALFCWLALRWWFQPR</sequence>
<dbReference type="Proteomes" id="UP001428817">
    <property type="component" value="Unassembled WGS sequence"/>
</dbReference>
<keyword evidence="3" id="KW-1185">Reference proteome</keyword>
<name>A0ABP9PWE4_9PSEU</name>
<evidence type="ECO:0000313" key="2">
    <source>
        <dbReference type="EMBL" id="GAA5153251.1"/>
    </source>
</evidence>
<evidence type="ECO:0000256" key="1">
    <source>
        <dbReference type="SAM" id="Phobius"/>
    </source>
</evidence>
<evidence type="ECO:0000313" key="3">
    <source>
        <dbReference type="Proteomes" id="UP001428817"/>
    </source>
</evidence>
<comment type="caution">
    <text evidence="2">The sequence shown here is derived from an EMBL/GenBank/DDBJ whole genome shotgun (WGS) entry which is preliminary data.</text>
</comment>
<accession>A0ABP9PWE4</accession>
<gene>
    <name evidence="2" type="ORF">GCM10023321_23230</name>
</gene>
<keyword evidence="1" id="KW-1133">Transmembrane helix</keyword>